<reference evidence="2" key="1">
    <citation type="journal article" date="2022" name="Mol. Ecol. Resour.">
        <title>The genomes of chicory, endive, great burdock and yacon provide insights into Asteraceae palaeo-polyploidization history and plant inulin production.</title>
        <authorList>
            <person name="Fan W."/>
            <person name="Wang S."/>
            <person name="Wang H."/>
            <person name="Wang A."/>
            <person name="Jiang F."/>
            <person name="Liu H."/>
            <person name="Zhao H."/>
            <person name="Xu D."/>
            <person name="Zhang Y."/>
        </authorList>
    </citation>
    <scope>NUCLEOTIDE SEQUENCE [LARGE SCALE GENOMIC DNA]</scope>
    <source>
        <strain evidence="2">cv. Yunnan</strain>
    </source>
</reference>
<organism evidence="1 2">
    <name type="scientific">Smallanthus sonchifolius</name>
    <dbReference type="NCBI Taxonomy" id="185202"/>
    <lineage>
        <taxon>Eukaryota</taxon>
        <taxon>Viridiplantae</taxon>
        <taxon>Streptophyta</taxon>
        <taxon>Embryophyta</taxon>
        <taxon>Tracheophyta</taxon>
        <taxon>Spermatophyta</taxon>
        <taxon>Magnoliopsida</taxon>
        <taxon>eudicotyledons</taxon>
        <taxon>Gunneridae</taxon>
        <taxon>Pentapetalae</taxon>
        <taxon>asterids</taxon>
        <taxon>campanulids</taxon>
        <taxon>Asterales</taxon>
        <taxon>Asteraceae</taxon>
        <taxon>Asteroideae</taxon>
        <taxon>Heliantheae alliance</taxon>
        <taxon>Millerieae</taxon>
        <taxon>Smallanthus</taxon>
    </lineage>
</organism>
<keyword evidence="2" id="KW-1185">Reference proteome</keyword>
<reference evidence="1 2" key="2">
    <citation type="journal article" date="2022" name="Mol. Ecol. Resour.">
        <title>The genomes of chicory, endive, great burdock and yacon provide insights into Asteraceae paleo-polyploidization history and plant inulin production.</title>
        <authorList>
            <person name="Fan W."/>
            <person name="Wang S."/>
            <person name="Wang H."/>
            <person name="Wang A."/>
            <person name="Jiang F."/>
            <person name="Liu H."/>
            <person name="Zhao H."/>
            <person name="Xu D."/>
            <person name="Zhang Y."/>
        </authorList>
    </citation>
    <scope>NUCLEOTIDE SEQUENCE [LARGE SCALE GENOMIC DNA]</scope>
    <source>
        <strain evidence="2">cv. Yunnan</strain>
        <tissue evidence="1">Leaves</tissue>
    </source>
</reference>
<accession>A0ACB8ZDU1</accession>
<dbReference type="Proteomes" id="UP001056120">
    <property type="component" value="Linkage Group LG26"/>
</dbReference>
<name>A0ACB8ZDU1_9ASTR</name>
<evidence type="ECO:0000313" key="2">
    <source>
        <dbReference type="Proteomes" id="UP001056120"/>
    </source>
</evidence>
<evidence type="ECO:0000313" key="1">
    <source>
        <dbReference type="EMBL" id="KAI3695957.1"/>
    </source>
</evidence>
<dbReference type="EMBL" id="CM042043">
    <property type="protein sequence ID" value="KAI3695957.1"/>
    <property type="molecule type" value="Genomic_DNA"/>
</dbReference>
<sequence length="410" mass="47872">MSSSSSDEDRVMAFGAMTSAAVRWWEEAESSSRPLKRSARLNRDRAAANTLLLKDYFDEDCLYGEEQFNTRFRMSRRLFLKINTDLERDVPWFRQRVDARGRVGFTSIQKCTAAIRQMAYGTASDLFDDYLKMSERTIRSCIYKFSKAIILLYGQKYLRKPSANDIQQLYAFHEAKHGFVGMLGSIDCTHWDWRNCPNAWRGQFARGDHPRPSIMLEAVASNDLWFWHAFFGVAGANNDINVLNQSPIFDDMINGTAPDSSFELRGSHYKRGYYLADGIYPEYATIVKSLTCPESIKRNNYKKAHEAARKDIERAFCLLKNKWHIIERPARSWSQIKIRNIMYACVILHNMILEDQGATICQYNPNEEEVMYEEIDEYQKRVNRQEIRNQEIHNALKADLIEYIYEKSNH</sequence>
<proteinExistence type="predicted"/>
<gene>
    <name evidence="1" type="ORF">L1987_78963</name>
</gene>
<protein>
    <submittedName>
        <fullName evidence="1">Uncharacterized protein</fullName>
    </submittedName>
</protein>
<comment type="caution">
    <text evidence="1">The sequence shown here is derived from an EMBL/GenBank/DDBJ whole genome shotgun (WGS) entry which is preliminary data.</text>
</comment>